<evidence type="ECO:0000313" key="2">
    <source>
        <dbReference type="Proteomes" id="UP000733744"/>
    </source>
</evidence>
<comment type="caution">
    <text evidence="1">The sequence shown here is derived from an EMBL/GenBank/DDBJ whole genome shotgun (WGS) entry which is preliminary data.</text>
</comment>
<organism evidence="1 2">
    <name type="scientific">Candidatus Methylobacter oryzae</name>
    <dbReference type="NCBI Taxonomy" id="2497749"/>
    <lineage>
        <taxon>Bacteria</taxon>
        <taxon>Pseudomonadati</taxon>
        <taxon>Pseudomonadota</taxon>
        <taxon>Gammaproteobacteria</taxon>
        <taxon>Methylococcales</taxon>
        <taxon>Methylococcaceae</taxon>
        <taxon>Methylobacter</taxon>
    </lineage>
</organism>
<dbReference type="Proteomes" id="UP000733744">
    <property type="component" value="Unassembled WGS sequence"/>
</dbReference>
<accession>A0ABY3CB36</accession>
<dbReference type="Gene3D" id="3.30.40.220">
    <property type="match status" value="1"/>
</dbReference>
<sequence>MSSLAFEIGFDHYRYDLPLDISRFQDNQRQQIRYGYEAAKMQKVSQRKPDLYEKKLMTLRDRALVKGLEVSISTQDLIAKLEESKGRCPITLLPFTFAENNATDWSVDRVDNTLGYCPDNIVIVSVIANQAKSGLDLAGIIKTALRKAKTEDLLNDREWLRMARFYYHKMKIMKPLCLCLLLAESQSLYDQIVFMQLFMNQEKRAKAFLKQLEKYIGKGDVMKAAKLTQKRAYHRADIDVEVLYDSPKLYRWVRSFIAAINAHRAEFDPLLMECLFA</sequence>
<reference evidence="1 2" key="1">
    <citation type="journal article" date="2019" name="Antonie Van Leeuwenhoek">
        <title>Description of 'Ca. Methylobacter oryzae' KRF1, a novel species from the environmentally important Methylobacter clade 2.</title>
        <authorList>
            <person name="Khatri K."/>
            <person name="Mohite J.A."/>
            <person name="Pandit P.S."/>
            <person name="Bahulikar R."/>
            <person name="Rahalkar M.C."/>
        </authorList>
    </citation>
    <scope>NUCLEOTIDE SEQUENCE [LARGE SCALE GENOMIC DNA]</scope>
    <source>
        <strain evidence="1 2">KRF1</strain>
    </source>
</reference>
<dbReference type="EMBL" id="RYFG02000087">
    <property type="protein sequence ID" value="TRW95827.1"/>
    <property type="molecule type" value="Genomic_DNA"/>
</dbReference>
<gene>
    <name evidence="1" type="ORF">EKO24_009475</name>
</gene>
<evidence type="ECO:0000313" key="1">
    <source>
        <dbReference type="EMBL" id="TRW95827.1"/>
    </source>
</evidence>
<name>A0ABY3CB36_9GAMM</name>
<keyword evidence="2" id="KW-1185">Reference proteome</keyword>
<proteinExistence type="predicted"/>
<dbReference type="RefSeq" id="WP_127030012.1">
    <property type="nucleotide sequence ID" value="NZ_RYFG02000087.1"/>
</dbReference>
<protein>
    <submittedName>
        <fullName evidence="1">Uncharacterized protein</fullName>
    </submittedName>
</protein>